<keyword evidence="1" id="KW-0371">Homeobox</keyword>
<reference evidence="2" key="1">
    <citation type="submission" date="2016-10" db="EMBL/GenBank/DDBJ databases">
        <authorList>
            <person name="Varghese N."/>
            <person name="Submissions S."/>
        </authorList>
    </citation>
    <scope>NUCLEOTIDE SEQUENCE [LARGE SCALE GENOMIC DNA]</scope>
    <source>
        <strain evidence="2">DSM 26894</strain>
    </source>
</reference>
<dbReference type="AlphaFoldDB" id="A0A1I6QIS2"/>
<keyword evidence="2" id="KW-1185">Reference proteome</keyword>
<organism evidence="1 2">
    <name type="scientific">Alloyangia pacifica</name>
    <dbReference type="NCBI Taxonomy" id="311180"/>
    <lineage>
        <taxon>Bacteria</taxon>
        <taxon>Pseudomonadati</taxon>
        <taxon>Pseudomonadota</taxon>
        <taxon>Alphaproteobacteria</taxon>
        <taxon>Rhodobacterales</taxon>
        <taxon>Roseobacteraceae</taxon>
        <taxon>Alloyangia</taxon>
    </lineage>
</organism>
<dbReference type="Proteomes" id="UP000199392">
    <property type="component" value="Unassembled WGS sequence"/>
</dbReference>
<evidence type="ECO:0000313" key="1">
    <source>
        <dbReference type="EMBL" id="SFS52369.1"/>
    </source>
</evidence>
<keyword evidence="1" id="KW-0238">DNA-binding</keyword>
<dbReference type="Pfam" id="PF13384">
    <property type="entry name" value="HTH_23"/>
    <property type="match status" value="1"/>
</dbReference>
<dbReference type="EMBL" id="FOZW01000002">
    <property type="protein sequence ID" value="SFS52369.1"/>
    <property type="molecule type" value="Genomic_DNA"/>
</dbReference>
<protein>
    <submittedName>
        <fullName evidence="1">Homeodomain-like domain-containing protein</fullName>
    </submittedName>
</protein>
<evidence type="ECO:0000313" key="2">
    <source>
        <dbReference type="Proteomes" id="UP000199392"/>
    </source>
</evidence>
<dbReference type="GO" id="GO:0003677">
    <property type="term" value="F:DNA binding"/>
    <property type="evidence" value="ECO:0007669"/>
    <property type="project" value="UniProtKB-KW"/>
</dbReference>
<accession>A0A1I6QIS2</accession>
<dbReference type="STRING" id="311180.SAMN04488050_102104"/>
<name>A0A1I6QIS2_9RHOB</name>
<dbReference type="Gene3D" id="1.10.10.60">
    <property type="entry name" value="Homeodomain-like"/>
    <property type="match status" value="1"/>
</dbReference>
<gene>
    <name evidence="1" type="ORF">SAMN04488050_102104</name>
</gene>
<proteinExistence type="predicted"/>
<sequence>MGLFGGWFMDNLQLSGREKAIFTFWRAGLTDSEIVRKVGCSEEFVSTTRRRIELAANKPSPTARAEAQEALDAAVAELWSAGIPDVRIADRLKCGRSTVARTRARLGLATLPRKKSIDDAELRRLHGAGQSDAEMAKALGVARGTVADRRAYLGLVRNRATDGALRIGPQAFTEAQLRAAHAEGLSDKEIAERFDVSTKTIGNWRRKYGLDVHSDELTAEDAVSAEEVARDAMLRRAARCAFALAPEDQRLLPMLEPYVAEEMLRARA</sequence>